<feature type="region of interest" description="Disordered" evidence="1">
    <location>
        <begin position="1"/>
        <end position="40"/>
    </location>
</feature>
<protein>
    <submittedName>
        <fullName evidence="2">Uncharacterized protein</fullName>
    </submittedName>
</protein>
<sequence>MKGRKSPSPFYTAPTSPASSAKTSPTPTTASSESQHEPKTVDQLVKDCGQTLDNLKSQTVKFETEILQELNALIEQHQLDIDLTNDHSLQLEGLRSDLQKSFNATNIGLQELSILRKIWQGSLEKTRRLVDPEPYFFQSTASRLTGPWTFVSTFIVELRSINPRRADEMVTVRDSWGKLALEAVEELSSIQKAYAFSGGGHGTKGKLYY</sequence>
<comment type="caution">
    <text evidence="2">The sequence shown here is derived from an EMBL/GenBank/DDBJ whole genome shotgun (WGS) entry which is preliminary data.</text>
</comment>
<proteinExistence type="predicted"/>
<evidence type="ECO:0000256" key="1">
    <source>
        <dbReference type="SAM" id="MobiDB-lite"/>
    </source>
</evidence>
<accession>A0A4Q1B954</accession>
<organism evidence="2 3">
    <name type="scientific">Tremella mesenterica</name>
    <name type="common">Jelly fungus</name>
    <dbReference type="NCBI Taxonomy" id="5217"/>
    <lineage>
        <taxon>Eukaryota</taxon>
        <taxon>Fungi</taxon>
        <taxon>Dikarya</taxon>
        <taxon>Basidiomycota</taxon>
        <taxon>Agaricomycotina</taxon>
        <taxon>Tremellomycetes</taxon>
        <taxon>Tremellales</taxon>
        <taxon>Tremellaceae</taxon>
        <taxon>Tremella</taxon>
    </lineage>
</organism>
<gene>
    <name evidence="2" type="ORF">M231_07546</name>
</gene>
<dbReference type="Proteomes" id="UP000289152">
    <property type="component" value="Unassembled WGS sequence"/>
</dbReference>
<feature type="compositionally biased region" description="Low complexity" evidence="1">
    <location>
        <begin position="1"/>
        <end position="33"/>
    </location>
</feature>
<reference evidence="2 3" key="1">
    <citation type="submission" date="2016-06" db="EMBL/GenBank/DDBJ databases">
        <title>Evolution of pathogenesis and genome organization in the Tremellales.</title>
        <authorList>
            <person name="Cuomo C."/>
            <person name="Litvintseva A."/>
            <person name="Heitman J."/>
            <person name="Chen Y."/>
            <person name="Sun S."/>
            <person name="Springer D."/>
            <person name="Dromer F."/>
            <person name="Young S."/>
            <person name="Zeng Q."/>
            <person name="Chapman S."/>
            <person name="Gujja S."/>
            <person name="Saif S."/>
            <person name="Birren B."/>
        </authorList>
    </citation>
    <scope>NUCLEOTIDE SEQUENCE [LARGE SCALE GENOMIC DNA]</scope>
    <source>
        <strain evidence="2 3">ATCC 28783</strain>
    </source>
</reference>
<name>A0A4Q1B954_TREME</name>
<evidence type="ECO:0000313" key="2">
    <source>
        <dbReference type="EMBL" id="RXK35212.1"/>
    </source>
</evidence>
<evidence type="ECO:0000313" key="3">
    <source>
        <dbReference type="Proteomes" id="UP000289152"/>
    </source>
</evidence>
<keyword evidence="3" id="KW-1185">Reference proteome</keyword>
<dbReference type="EMBL" id="SDIL01000152">
    <property type="protein sequence ID" value="RXK35212.1"/>
    <property type="molecule type" value="Genomic_DNA"/>
</dbReference>
<dbReference type="InParanoid" id="A0A4Q1B954"/>
<dbReference type="AlphaFoldDB" id="A0A4Q1B954"/>